<evidence type="ECO:0000313" key="3">
    <source>
        <dbReference type="Proteomes" id="UP001054252"/>
    </source>
</evidence>
<gene>
    <name evidence="2" type="ORF">SLEP1_g36873</name>
</gene>
<dbReference type="Proteomes" id="UP001054252">
    <property type="component" value="Unassembled WGS sequence"/>
</dbReference>
<protein>
    <recommendedName>
        <fullName evidence="1">Reverse transcriptase zinc-binding domain-containing protein</fullName>
    </recommendedName>
</protein>
<evidence type="ECO:0000313" key="2">
    <source>
        <dbReference type="EMBL" id="GKV27738.1"/>
    </source>
</evidence>
<comment type="caution">
    <text evidence="2">The sequence shown here is derived from an EMBL/GenBank/DDBJ whole genome shotgun (WGS) entry which is preliminary data.</text>
</comment>
<dbReference type="EMBL" id="BPVZ01000077">
    <property type="protein sequence ID" value="GKV27738.1"/>
    <property type="molecule type" value="Genomic_DNA"/>
</dbReference>
<reference evidence="2 3" key="1">
    <citation type="journal article" date="2021" name="Commun. Biol.">
        <title>The genome of Shorea leprosula (Dipterocarpaceae) highlights the ecological relevance of drought in aseasonal tropical rainforests.</title>
        <authorList>
            <person name="Ng K.K.S."/>
            <person name="Kobayashi M.J."/>
            <person name="Fawcett J.A."/>
            <person name="Hatakeyama M."/>
            <person name="Paape T."/>
            <person name="Ng C.H."/>
            <person name="Ang C.C."/>
            <person name="Tnah L.H."/>
            <person name="Lee C.T."/>
            <person name="Nishiyama T."/>
            <person name="Sese J."/>
            <person name="O'Brien M.J."/>
            <person name="Copetti D."/>
            <person name="Mohd Noor M.I."/>
            <person name="Ong R.C."/>
            <person name="Putra M."/>
            <person name="Sireger I.Z."/>
            <person name="Indrioko S."/>
            <person name="Kosugi Y."/>
            <person name="Izuno A."/>
            <person name="Isagi Y."/>
            <person name="Lee S.L."/>
            <person name="Shimizu K.K."/>
        </authorList>
    </citation>
    <scope>NUCLEOTIDE SEQUENCE [LARGE SCALE GENOMIC DNA]</scope>
    <source>
        <strain evidence="2">214</strain>
    </source>
</reference>
<proteinExistence type="predicted"/>
<name>A0AAV5KT29_9ROSI</name>
<dbReference type="Pfam" id="PF13966">
    <property type="entry name" value="zf-RVT"/>
    <property type="match status" value="1"/>
</dbReference>
<accession>A0AAV5KT29</accession>
<sequence>MWQGIRTKDATCVLCGAENETRDHLFFSCSYSRTVWDVISSMLEVPSTFSWQSALSWLCHKAKRKSLYSSLIRLAWCAAIYHIWIERNTRIHKRTFKSEFAIVSKIQIDVRDKVGSLGGVRIGRGVTDWGVVLWWVLHLSSRRSLGEFQPSVEIREENGYGSMSKGPLVAAEERVSL</sequence>
<evidence type="ECO:0000259" key="1">
    <source>
        <dbReference type="Pfam" id="PF13966"/>
    </source>
</evidence>
<dbReference type="AlphaFoldDB" id="A0AAV5KT29"/>
<organism evidence="2 3">
    <name type="scientific">Rubroshorea leprosula</name>
    <dbReference type="NCBI Taxonomy" id="152421"/>
    <lineage>
        <taxon>Eukaryota</taxon>
        <taxon>Viridiplantae</taxon>
        <taxon>Streptophyta</taxon>
        <taxon>Embryophyta</taxon>
        <taxon>Tracheophyta</taxon>
        <taxon>Spermatophyta</taxon>
        <taxon>Magnoliopsida</taxon>
        <taxon>eudicotyledons</taxon>
        <taxon>Gunneridae</taxon>
        <taxon>Pentapetalae</taxon>
        <taxon>rosids</taxon>
        <taxon>malvids</taxon>
        <taxon>Malvales</taxon>
        <taxon>Dipterocarpaceae</taxon>
        <taxon>Rubroshorea</taxon>
    </lineage>
</organism>
<feature type="domain" description="Reverse transcriptase zinc-binding" evidence="1">
    <location>
        <begin position="9"/>
        <end position="36"/>
    </location>
</feature>
<dbReference type="InterPro" id="IPR026960">
    <property type="entry name" value="RVT-Znf"/>
</dbReference>
<keyword evidence="3" id="KW-1185">Reference proteome</keyword>